<evidence type="ECO:0000256" key="1">
    <source>
        <dbReference type="SAM" id="Coils"/>
    </source>
</evidence>
<dbReference type="GO" id="GO:0000793">
    <property type="term" value="C:condensed chromosome"/>
    <property type="evidence" value="ECO:0007669"/>
    <property type="project" value="TreeGrafter"/>
</dbReference>
<name>A0A7S1YIV4_9STRA</name>
<reference evidence="2" key="1">
    <citation type="submission" date="2021-01" db="EMBL/GenBank/DDBJ databases">
        <authorList>
            <person name="Corre E."/>
            <person name="Pelletier E."/>
            <person name="Niang G."/>
            <person name="Scheremetjew M."/>
            <person name="Finn R."/>
            <person name="Kale V."/>
            <person name="Holt S."/>
            <person name="Cochrane G."/>
            <person name="Meng A."/>
            <person name="Brown T."/>
            <person name="Cohen L."/>
        </authorList>
    </citation>
    <scope>NUCLEOTIDE SEQUENCE</scope>
    <source>
        <strain evidence="2">CCMP 410</strain>
    </source>
</reference>
<evidence type="ECO:0008006" key="3">
    <source>
        <dbReference type="Google" id="ProtNLM"/>
    </source>
</evidence>
<dbReference type="PANTHER" id="PTHR43941">
    <property type="entry name" value="STRUCTURAL MAINTENANCE OF CHROMOSOMES PROTEIN 2"/>
    <property type="match status" value="1"/>
</dbReference>
<dbReference type="AlphaFoldDB" id="A0A7S1YIV4"/>
<feature type="coiled-coil region" evidence="1">
    <location>
        <begin position="40"/>
        <end position="175"/>
    </location>
</feature>
<dbReference type="GO" id="GO:0007076">
    <property type="term" value="P:mitotic chromosome condensation"/>
    <property type="evidence" value="ECO:0007669"/>
    <property type="project" value="TreeGrafter"/>
</dbReference>
<organism evidence="2">
    <name type="scientific">Grammatophora oceanica</name>
    <dbReference type="NCBI Taxonomy" id="210454"/>
    <lineage>
        <taxon>Eukaryota</taxon>
        <taxon>Sar</taxon>
        <taxon>Stramenopiles</taxon>
        <taxon>Ochrophyta</taxon>
        <taxon>Bacillariophyta</taxon>
        <taxon>Fragilariophyceae</taxon>
        <taxon>Fragilariophycidae</taxon>
        <taxon>Rhabdonematales</taxon>
        <taxon>Grammatophoraceae</taxon>
        <taxon>Grammatophora</taxon>
    </lineage>
</organism>
<dbReference type="EMBL" id="HBGK01043277">
    <property type="protein sequence ID" value="CAD9302908.1"/>
    <property type="molecule type" value="Transcribed_RNA"/>
</dbReference>
<dbReference type="GO" id="GO:0000796">
    <property type="term" value="C:condensin complex"/>
    <property type="evidence" value="ECO:0007669"/>
    <property type="project" value="TreeGrafter"/>
</dbReference>
<gene>
    <name evidence="2" type="ORF">GOCE00092_LOCUS22716</name>
</gene>
<sequence>MNIQNTRLREALIRLREQTALEKIDTTKQLREAEKDATKGRDLSEKVNKLQEQKSSLEEQVTDLKEMVEQGSAFEAMIEDLSDRVLELEDVNVTLQATVRELEDGQDLAAELEEVQADELKALMRDVEGRDSVIRNLEEAIKMQRRREEDFQRTVAQYRNSVETLQQEKTELMTLQQGGEGEKNDLLVTSQKALARAAQLVADAASARKRAAQTAFIEVEAQVLRHLVTRLESVMPTSAVAAESAAIKGEMLLCEIVSKASKTLHGVGEIFTKTVRGATSELLQVKEVSPPGTEPFAIPDASAQAVETMLHQSRFAQSTVDASSKLIRILAFGQWPDVVQPGKSAEIGSVLVHSLGSLNATTTLTLKLLKEEGVLSPHQSNLGAFQQSLSSVLGEVEGALSLDGTPLVDTQWQPPGWNLLRSASSAKYYCLGASAAVSSVVAQTDVTQASSGSEQVTKEVLAAFKLPIGKFDQIVAQVLNVSSRLGLLDTTDDRLMKNLELLVTDWNTQSSNLFSKVEELFESKTKCSASIIEQCCAQADATQRSIGAVASALRAADAKVSQEAHGGHPLSAEVADPWKAISALSQRVRSVDGDVDDVNFVQRAHIVEARLSEAIDNEPKLVSATMKIGSLEKHLSSRSKEIAMQNARLSELERVLAKNNTQVSLRPKTVDVSSAEEVNSLKQEIRVLTEAMEVLQSQTDEYEAEIRMLKDPKSPMGRKSGTPRKGGSVFDYTATQRGRKEDPFGGASLSSIAALEAALFRPALEHTRANASRWKAQSMAKAMADLPPLNIVGFGSDESKVGDPDDASNPVPELATATKQLWMARTNISVINLSDTSKPAREQLHQSLLAPLAAESRVRNATALAKQWMSSQHGVQAIGTEIPSRPEKLVGRVKFPSQALSSTVSVNVSAEDLVSLQRFLLT</sequence>
<dbReference type="GO" id="GO:0003682">
    <property type="term" value="F:chromatin binding"/>
    <property type="evidence" value="ECO:0007669"/>
    <property type="project" value="TreeGrafter"/>
</dbReference>
<dbReference type="GO" id="GO:0000785">
    <property type="term" value="C:chromatin"/>
    <property type="evidence" value="ECO:0007669"/>
    <property type="project" value="TreeGrafter"/>
</dbReference>
<keyword evidence="1" id="KW-0175">Coiled coil</keyword>
<protein>
    <recommendedName>
        <fullName evidence="3">Dynein associated protein domain-containing protein</fullName>
    </recommendedName>
</protein>
<proteinExistence type="predicted"/>
<feature type="coiled-coil region" evidence="1">
    <location>
        <begin position="678"/>
        <end position="705"/>
    </location>
</feature>
<dbReference type="PANTHER" id="PTHR43941:SF1">
    <property type="entry name" value="STRUCTURAL MAINTENANCE OF CHROMOSOMES PROTEIN 2"/>
    <property type="match status" value="1"/>
</dbReference>
<accession>A0A7S1YIV4</accession>
<evidence type="ECO:0000313" key="2">
    <source>
        <dbReference type="EMBL" id="CAD9302908.1"/>
    </source>
</evidence>